<dbReference type="Pfam" id="PF07676">
    <property type="entry name" value="PD40"/>
    <property type="match status" value="6"/>
</dbReference>
<reference evidence="3" key="1">
    <citation type="submission" date="2021-01" db="EMBL/GenBank/DDBJ databases">
        <title>Whole genome shotgun sequence of Actinoplanes rishiriensis NBRC 108556.</title>
        <authorList>
            <person name="Komaki H."/>
            <person name="Tamura T."/>
        </authorList>
    </citation>
    <scope>NUCLEOTIDE SEQUENCE</scope>
    <source>
        <strain evidence="3">NBRC 108556</strain>
    </source>
</reference>
<protein>
    <recommendedName>
        <fullName evidence="5">WD40 domain-containing protein</fullName>
    </recommendedName>
</protein>
<accession>A0A919K7G0</accession>
<evidence type="ECO:0000256" key="2">
    <source>
        <dbReference type="SAM" id="SignalP"/>
    </source>
</evidence>
<comment type="caution">
    <text evidence="3">The sequence shown here is derived from an EMBL/GenBank/DDBJ whole genome shotgun (WGS) entry which is preliminary data.</text>
</comment>
<evidence type="ECO:0000313" key="4">
    <source>
        <dbReference type="Proteomes" id="UP000636960"/>
    </source>
</evidence>
<proteinExistence type="inferred from homology"/>
<keyword evidence="2" id="KW-0732">Signal</keyword>
<gene>
    <name evidence="3" type="ORF">Ari01nite_85040</name>
</gene>
<dbReference type="EMBL" id="BOMV01000097">
    <property type="protein sequence ID" value="GIF01040.1"/>
    <property type="molecule type" value="Genomic_DNA"/>
</dbReference>
<feature type="signal peptide" evidence="2">
    <location>
        <begin position="1"/>
        <end position="24"/>
    </location>
</feature>
<dbReference type="InterPro" id="IPR011042">
    <property type="entry name" value="6-blade_b-propeller_TolB-like"/>
</dbReference>
<dbReference type="AlphaFoldDB" id="A0A919K7G0"/>
<feature type="chain" id="PRO_5037064816" description="WD40 domain-containing protein" evidence="2">
    <location>
        <begin position="25"/>
        <end position="426"/>
    </location>
</feature>
<dbReference type="Proteomes" id="UP000636960">
    <property type="component" value="Unassembled WGS sequence"/>
</dbReference>
<dbReference type="InterPro" id="IPR011659">
    <property type="entry name" value="WD40"/>
</dbReference>
<dbReference type="Gene3D" id="2.120.10.30">
    <property type="entry name" value="TolB, C-terminal domain"/>
    <property type="match status" value="2"/>
</dbReference>
<dbReference type="PANTHER" id="PTHR36842">
    <property type="entry name" value="PROTEIN TOLB HOMOLOG"/>
    <property type="match status" value="1"/>
</dbReference>
<organism evidence="3 4">
    <name type="scientific">Paractinoplanes rishiriensis</name>
    <dbReference type="NCBI Taxonomy" id="1050105"/>
    <lineage>
        <taxon>Bacteria</taxon>
        <taxon>Bacillati</taxon>
        <taxon>Actinomycetota</taxon>
        <taxon>Actinomycetes</taxon>
        <taxon>Micromonosporales</taxon>
        <taxon>Micromonosporaceae</taxon>
        <taxon>Paractinoplanes</taxon>
    </lineage>
</organism>
<evidence type="ECO:0000256" key="1">
    <source>
        <dbReference type="ARBA" id="ARBA00009820"/>
    </source>
</evidence>
<evidence type="ECO:0000313" key="3">
    <source>
        <dbReference type="EMBL" id="GIF01040.1"/>
    </source>
</evidence>
<name>A0A919K7G0_9ACTN</name>
<dbReference type="RefSeq" id="WP_203789438.1">
    <property type="nucleotide sequence ID" value="NZ_BOMV01000097.1"/>
</dbReference>
<keyword evidence="4" id="KW-1185">Reference proteome</keyword>
<comment type="similarity">
    <text evidence="1">Belongs to the TolB family.</text>
</comment>
<dbReference type="SUPFAM" id="SSF82171">
    <property type="entry name" value="DPP6 N-terminal domain-like"/>
    <property type="match status" value="1"/>
</dbReference>
<sequence>MRQLTFGAVVLIGIVGAAAGPVRAAPAHAGPATDRVSVSSAGRQANGMSAEQAISADGRYIAFESDASDLVAGDTNRSTDVFVQDRRTGRTSRVSVANNGGRGSGGGYPAISADGRFVAFVSYSAELVPGDTNGVADIFVHDRRAGNTSRVSAGNAISFYPDISADGRYVTFLSDASDLVPGDTNDMTDVFVRDRRTGTTRRLNVSATGSQADNISSSAAISADGRRVTFASAASNLVPDDTNGIEDVFVRDLGAAAPTRISVSSAGAQANAWAAAPTISANGRYVTFSSTATNLTPGHDDQTWDVFVRDLRTGTTTWVSTSDSTSGDSIFSVISADGRYVAFMSNAANLVTGDTNGVDDVFVRDLRAGVTRRVSVSRTGVQSNGESRLPQISADGRSITFCSYASNLVTGDTNGVADVFVHRNAG</sequence>
<evidence type="ECO:0008006" key="5">
    <source>
        <dbReference type="Google" id="ProtNLM"/>
    </source>
</evidence>